<reference evidence="3 4" key="2">
    <citation type="journal article" date="2017" name="Int. J. Syst. Evol. Microbiol.">
        <title>Rouxiella badensis sp. nov. and Rouxiella silvae sp. nov. isolated from peat bog soil in Germany and emendation of the genus description.</title>
        <authorList>
            <person name="Le Fleche-Mateos A."/>
            <person name="Kugler J.H."/>
            <person name="Hansen S.H."/>
            <person name="Syldatk C."/>
            <person name="Hausmann R."/>
            <person name="Lomprez F."/>
            <person name="Vandenbogaert M."/>
            <person name="Manuguerra J.C."/>
            <person name="Grimont P.A."/>
        </authorList>
    </citation>
    <scope>NUCLEOTIDE SEQUENCE [LARGE SCALE GENOMIC DNA]</scope>
    <source>
        <strain evidence="3 4">213</strain>
    </source>
</reference>
<keyword evidence="4" id="KW-1185">Reference proteome</keyword>
<dbReference type="Pfam" id="PF09994">
    <property type="entry name" value="T6SS_Tle1-like_cat"/>
    <property type="match status" value="1"/>
</dbReference>
<reference evidence="2" key="3">
    <citation type="submission" date="2020-11" db="EMBL/GenBank/DDBJ databases">
        <authorList>
            <person name="Lee S.D."/>
        </authorList>
    </citation>
    <scope>NUCLEOTIDE SEQUENCE</scope>
    <source>
        <strain evidence="2">SAP-2</strain>
    </source>
</reference>
<evidence type="ECO:0000313" key="3">
    <source>
        <dbReference type="EMBL" id="ORJ19384.1"/>
    </source>
</evidence>
<dbReference type="AlphaFoldDB" id="A0AA40X273"/>
<evidence type="ECO:0000313" key="5">
    <source>
        <dbReference type="Proteomes" id="UP000705283"/>
    </source>
</evidence>
<dbReference type="PANTHER" id="PTHR33840">
    <property type="match status" value="1"/>
</dbReference>
<name>A0AA40X273_9GAMM</name>
<organism evidence="2 5">
    <name type="scientific">Rouxiella silvae</name>
    <dbReference type="NCBI Taxonomy" id="1646373"/>
    <lineage>
        <taxon>Bacteria</taxon>
        <taxon>Pseudomonadati</taxon>
        <taxon>Pseudomonadota</taxon>
        <taxon>Gammaproteobacteria</taxon>
        <taxon>Enterobacterales</taxon>
        <taxon>Yersiniaceae</taxon>
        <taxon>Rouxiella</taxon>
    </lineage>
</organism>
<gene>
    <name evidence="3" type="ORF">BS639_20470</name>
    <name evidence="2" type="ORF">ITX54_11950</name>
</gene>
<dbReference type="EMBL" id="JADMKS010000004">
    <property type="protein sequence ID" value="MBF6637370.1"/>
    <property type="molecule type" value="Genomic_DNA"/>
</dbReference>
<dbReference type="Proteomes" id="UP000705283">
    <property type="component" value="Unassembled WGS sequence"/>
</dbReference>
<dbReference type="Gene3D" id="2.60.120.430">
    <property type="entry name" value="Galactose-binding lectin"/>
    <property type="match status" value="1"/>
</dbReference>
<dbReference type="EMBL" id="MRWD01000061">
    <property type="protein sequence ID" value="ORJ19384.1"/>
    <property type="molecule type" value="Genomic_DNA"/>
</dbReference>
<accession>A0AA40X273</accession>
<protein>
    <submittedName>
        <fullName evidence="2">DUF2235 domain-containing protein</fullName>
    </submittedName>
</protein>
<feature type="domain" description="T6SS Phospholipase effector Tle1-like catalytic" evidence="1">
    <location>
        <begin position="3"/>
        <end position="272"/>
    </location>
</feature>
<dbReference type="PANTHER" id="PTHR33840:SF1">
    <property type="entry name" value="TLE1 PHOSPHOLIPASE DOMAIN-CONTAINING PROTEIN"/>
    <property type="match status" value="1"/>
</dbReference>
<evidence type="ECO:0000259" key="1">
    <source>
        <dbReference type="Pfam" id="PF09994"/>
    </source>
</evidence>
<reference evidence="3" key="1">
    <citation type="submission" date="2016-12" db="EMBL/GenBank/DDBJ databases">
        <authorList>
            <person name="Le Fleche-Mateos A."/>
        </authorList>
    </citation>
    <scope>NUCLEOTIDE SEQUENCE</scope>
    <source>
        <strain evidence="3">213</strain>
    </source>
</reference>
<dbReference type="Proteomes" id="UP000192722">
    <property type="component" value="Unassembled WGS sequence"/>
</dbReference>
<comment type="caution">
    <text evidence="2">The sequence shown here is derived from an EMBL/GenBank/DDBJ whole genome shotgun (WGS) entry which is preliminary data.</text>
</comment>
<evidence type="ECO:0000313" key="2">
    <source>
        <dbReference type="EMBL" id="MBF6637370.1"/>
    </source>
</evidence>
<dbReference type="InterPro" id="IPR018712">
    <property type="entry name" value="Tle1-like_cat"/>
</dbReference>
<reference evidence="2" key="4">
    <citation type="submission" date="2022-09" db="EMBL/GenBank/DDBJ databases">
        <title>Rouxiella aceris sp. nov., isolated from tree sap and emended description of the genus Rhouxiella.</title>
        <authorList>
            <person name="Kim I.S."/>
        </authorList>
    </citation>
    <scope>NUCLEOTIDE SEQUENCE</scope>
    <source>
        <strain evidence="2">SAP-2</strain>
    </source>
</reference>
<evidence type="ECO:0000313" key="4">
    <source>
        <dbReference type="Proteomes" id="UP000192722"/>
    </source>
</evidence>
<dbReference type="RefSeq" id="WP_084984175.1">
    <property type="nucleotide sequence ID" value="NZ_CBCSCF010000001.1"/>
</dbReference>
<sequence>MHLLIFCDGTWNTPDQMDMGVSVPTNVIKLRNALEKSDSHGLEQRTYYHPGVGTKGGWLNRMIEGIVGDGLDKNIMSAYCWLAKNYEIGASIWLFGFSRGAFTVRSLGGMIAHCGLLDARQGAMTEKETWSAVQELFNQYRQQEQVVASDERIFHCVRSGQACSHTVPIHFIGVWDTVGALGIPDDVAFLSLLNNPRKYCFHDTSLSPIVKTARHALSIDERRQSFMPTLWTHIKKGQDVRQIWFPGVHADVGGGYAQVGLSDGALDWMMTQAEEYGLRFREDIRQQLKADPLGQLHDSAIGVFKNLRTRPRNIPFFSHESSELHASAMTRHSNPPLTQGDYWLSRKIEKEKSISVAIYAREYWNATGIYLEAGVNYEFHASGEWMDGHIACGPKGDSDGRFHFGKIAQAFSSLIGIGEMLYRKVTGNYQADFWFTKRQEKAAWLALTGAVANDAIPIGAKSENNPLPHEIFTIGERCVFTPQASGYLYAFANDAWQAYGNNRGSVRLTVSKR</sequence>
<proteinExistence type="predicted"/>